<dbReference type="RefSeq" id="WP_212684190.1">
    <property type="nucleotide sequence ID" value="NZ_JAGSPM010000005.1"/>
</dbReference>
<dbReference type="SUPFAM" id="SSF160631">
    <property type="entry name" value="SMI1/KNR4-like"/>
    <property type="match status" value="1"/>
</dbReference>
<evidence type="ECO:0000313" key="2">
    <source>
        <dbReference type="EMBL" id="MBR7746894.1"/>
    </source>
</evidence>
<keyword evidence="3" id="KW-1185">Reference proteome</keyword>
<reference evidence="2 3" key="1">
    <citation type="submission" date="2021-04" db="EMBL/GenBank/DDBJ databases">
        <title>novel species isolated from subtropical streams in China.</title>
        <authorList>
            <person name="Lu H."/>
        </authorList>
    </citation>
    <scope>NUCLEOTIDE SEQUENCE [LARGE SCALE GENOMIC DNA]</scope>
    <source>
        <strain evidence="2 3">BYS107W</strain>
    </source>
</reference>
<feature type="domain" description="Knr4/Smi1-like" evidence="1">
    <location>
        <begin position="2"/>
        <end position="115"/>
    </location>
</feature>
<dbReference type="EMBL" id="JAGSPM010000005">
    <property type="protein sequence ID" value="MBR7746894.1"/>
    <property type="molecule type" value="Genomic_DNA"/>
</dbReference>
<dbReference type="Pfam" id="PF09346">
    <property type="entry name" value="SMI1_KNR4"/>
    <property type="match status" value="1"/>
</dbReference>
<gene>
    <name evidence="2" type="ORF">KDM92_09900</name>
</gene>
<dbReference type="Proteomes" id="UP000680158">
    <property type="component" value="Unassembled WGS sequence"/>
</dbReference>
<dbReference type="Gene3D" id="3.40.1580.10">
    <property type="entry name" value="SMI1/KNR4-like"/>
    <property type="match status" value="1"/>
</dbReference>
<comment type="caution">
    <text evidence="2">The sequence shown here is derived from an EMBL/GenBank/DDBJ whole genome shotgun (WGS) entry which is preliminary data.</text>
</comment>
<dbReference type="InterPro" id="IPR037883">
    <property type="entry name" value="Knr4/Smi1-like_sf"/>
</dbReference>
<evidence type="ECO:0000259" key="1">
    <source>
        <dbReference type="Pfam" id="PF09346"/>
    </source>
</evidence>
<protein>
    <submittedName>
        <fullName evidence="2">SMI1/KNR4 family protein</fullName>
    </submittedName>
</protein>
<proteinExistence type="predicted"/>
<dbReference type="InterPro" id="IPR018958">
    <property type="entry name" value="Knr4/Smi1-like_dom"/>
</dbReference>
<organism evidence="2 3">
    <name type="scientific">Undibacterium baiyunense</name>
    <dbReference type="NCBI Taxonomy" id="2828731"/>
    <lineage>
        <taxon>Bacteria</taxon>
        <taxon>Pseudomonadati</taxon>
        <taxon>Pseudomonadota</taxon>
        <taxon>Betaproteobacteria</taxon>
        <taxon>Burkholderiales</taxon>
        <taxon>Oxalobacteraceae</taxon>
        <taxon>Undibacterium</taxon>
    </lineage>
</organism>
<accession>A0A941DDT6</accession>
<sequence length="122" mass="14149">MTPNDIERIEKEIGLTFPACYVDVIIRYPSELLDSDAPDFGLLDDADEIIEENREVRENGYFGEVWPERYLIIGKNGCGDYYVITPDAKEFSVGFSDHEKMECNLYANTLEEFIMKYLSEQK</sequence>
<evidence type="ECO:0000313" key="3">
    <source>
        <dbReference type="Proteomes" id="UP000680158"/>
    </source>
</evidence>
<name>A0A941DDT6_9BURK</name>
<dbReference type="AlphaFoldDB" id="A0A941DDT6"/>